<accession>A0A3Q0IZ45</accession>
<sequence>MNLCTKFQVSTTYRLDANLLQTNKQKTALIKICVFSGETINNALASDSEMKESSILQAIEALNRKLVDIQVTQNLLLEEVRNIKSNMNVARKTPDESSSHQIKMWLEHFPIKSCQELDQVEKLLETENSESLVNHLSLISGSNLNHVVRNTIKQVFLDNVLVHFSWTGSHGHKRSFKELRICKIICESVQKNTLGQTIDNNLSIEKPICLFLAQAKHRLESKRRRSNEDDDTCLPNFDG</sequence>
<dbReference type="KEGG" id="dci:113468633"/>
<gene>
    <name evidence="3" type="primary">LOC113468633</name>
</gene>
<keyword evidence="2" id="KW-1185">Reference proteome</keyword>
<organism evidence="2 3">
    <name type="scientific">Diaphorina citri</name>
    <name type="common">Asian citrus psyllid</name>
    <dbReference type="NCBI Taxonomy" id="121845"/>
    <lineage>
        <taxon>Eukaryota</taxon>
        <taxon>Metazoa</taxon>
        <taxon>Ecdysozoa</taxon>
        <taxon>Arthropoda</taxon>
        <taxon>Hexapoda</taxon>
        <taxon>Insecta</taxon>
        <taxon>Pterygota</taxon>
        <taxon>Neoptera</taxon>
        <taxon>Paraneoptera</taxon>
        <taxon>Hemiptera</taxon>
        <taxon>Sternorrhyncha</taxon>
        <taxon>Psylloidea</taxon>
        <taxon>Psyllidae</taxon>
        <taxon>Diaphorininae</taxon>
        <taxon>Diaphorina</taxon>
    </lineage>
</organism>
<dbReference type="Proteomes" id="UP000079169">
    <property type="component" value="Unplaced"/>
</dbReference>
<evidence type="ECO:0000313" key="3">
    <source>
        <dbReference type="RefSeq" id="XP_026681516.1"/>
    </source>
</evidence>
<feature type="domain" description="DUF4806" evidence="1">
    <location>
        <begin position="108"/>
        <end position="181"/>
    </location>
</feature>
<dbReference type="AlphaFoldDB" id="A0A3Q0IZ45"/>
<name>A0A3Q0IZ45_DIACI</name>
<dbReference type="PaxDb" id="121845-A0A3Q0IZ45"/>
<protein>
    <submittedName>
        <fullName evidence="3">Uncharacterized protein LOC113468633 isoform X1</fullName>
    </submittedName>
</protein>
<proteinExistence type="predicted"/>
<dbReference type="Pfam" id="PF16064">
    <property type="entry name" value="DUF4806"/>
    <property type="match status" value="1"/>
</dbReference>
<reference evidence="3" key="1">
    <citation type="submission" date="2025-08" db="UniProtKB">
        <authorList>
            <consortium name="RefSeq"/>
        </authorList>
    </citation>
    <scope>IDENTIFICATION</scope>
</reference>
<dbReference type="PANTHER" id="PTHR34153">
    <property type="entry name" value="SI:CH211-262H13.3-RELATED-RELATED"/>
    <property type="match status" value="1"/>
</dbReference>
<dbReference type="InterPro" id="IPR032071">
    <property type="entry name" value="DUF4806"/>
</dbReference>
<dbReference type="RefSeq" id="XP_026681516.1">
    <property type="nucleotide sequence ID" value="XM_026825715.1"/>
</dbReference>
<dbReference type="GeneID" id="113468633"/>
<evidence type="ECO:0000313" key="2">
    <source>
        <dbReference type="Proteomes" id="UP000079169"/>
    </source>
</evidence>
<dbReference type="PANTHER" id="PTHR34153:SF2">
    <property type="entry name" value="SI:CH211-262H13.3-RELATED"/>
    <property type="match status" value="1"/>
</dbReference>
<evidence type="ECO:0000259" key="1">
    <source>
        <dbReference type="Pfam" id="PF16064"/>
    </source>
</evidence>